<dbReference type="EMBL" id="PTIS01000001">
    <property type="protein sequence ID" value="PPK49779.1"/>
    <property type="molecule type" value="Genomic_DNA"/>
</dbReference>
<protein>
    <submittedName>
        <fullName evidence="2">Stage III sporulation protein AB</fullName>
    </submittedName>
</protein>
<sequence length="172" mass="19848">MVKYFGFLMIIISCSLAGFVYAESLRKRVLELKELERALNHLQNEIFYTHTPLPEALLNISKKGKYGFKDLFKDVATDLKENKVKDVCESFQKNLEKHKKSLNINEEDRNIILDLAKGIGESDIESHMSIFSITLKNLQDQIEIALEKSKKDMKVYRYLGISIGLMTVIFLI</sequence>
<dbReference type="Proteomes" id="UP000239863">
    <property type="component" value="Unassembled WGS sequence"/>
</dbReference>
<dbReference type="NCBIfam" id="TIGR02833">
    <property type="entry name" value="spore_III_AB"/>
    <property type="match status" value="1"/>
</dbReference>
<dbReference type="Pfam" id="PF09548">
    <property type="entry name" value="Spore_III_AB"/>
    <property type="match status" value="1"/>
</dbReference>
<keyword evidence="1" id="KW-1133">Transmembrane helix</keyword>
<dbReference type="AlphaFoldDB" id="A0A2S6G1H4"/>
<dbReference type="InterPro" id="IPR014198">
    <property type="entry name" value="Spore_III_AB"/>
</dbReference>
<evidence type="ECO:0000313" key="2">
    <source>
        <dbReference type="EMBL" id="PPK49779.1"/>
    </source>
</evidence>
<name>A0A2S6G1H4_9CLOT</name>
<proteinExistence type="predicted"/>
<dbReference type="STRING" id="37659.GCA_000703125_02508"/>
<organism evidence="2 3">
    <name type="scientific">Clostridium algidicarnis DSM 15099</name>
    <dbReference type="NCBI Taxonomy" id="1121295"/>
    <lineage>
        <taxon>Bacteria</taxon>
        <taxon>Bacillati</taxon>
        <taxon>Bacillota</taxon>
        <taxon>Clostridia</taxon>
        <taxon>Eubacteriales</taxon>
        <taxon>Clostridiaceae</taxon>
        <taxon>Clostridium</taxon>
    </lineage>
</organism>
<accession>A0A2S6G1H4</accession>
<reference evidence="2 3" key="1">
    <citation type="submission" date="2018-02" db="EMBL/GenBank/DDBJ databases">
        <title>Genomic Encyclopedia of Archaeal and Bacterial Type Strains, Phase II (KMG-II): from individual species to whole genera.</title>
        <authorList>
            <person name="Goeker M."/>
        </authorList>
    </citation>
    <scope>NUCLEOTIDE SEQUENCE [LARGE SCALE GENOMIC DNA]</scope>
    <source>
        <strain evidence="2 3">DSM 15099</strain>
    </source>
</reference>
<comment type="caution">
    <text evidence="2">The sequence shown here is derived from an EMBL/GenBank/DDBJ whole genome shotgun (WGS) entry which is preliminary data.</text>
</comment>
<dbReference type="PIRSF" id="PIRSF021435">
    <property type="entry name" value="SpoIIIAB"/>
    <property type="match status" value="1"/>
</dbReference>
<feature type="transmembrane region" description="Helical" evidence="1">
    <location>
        <begin position="6"/>
        <end position="22"/>
    </location>
</feature>
<keyword evidence="1" id="KW-0472">Membrane</keyword>
<feature type="transmembrane region" description="Helical" evidence="1">
    <location>
        <begin position="155"/>
        <end position="171"/>
    </location>
</feature>
<keyword evidence="1" id="KW-0812">Transmembrane</keyword>
<evidence type="ECO:0000256" key="1">
    <source>
        <dbReference type="SAM" id="Phobius"/>
    </source>
</evidence>
<gene>
    <name evidence="2" type="ORF">BD821_101445</name>
</gene>
<evidence type="ECO:0000313" key="3">
    <source>
        <dbReference type="Proteomes" id="UP000239863"/>
    </source>
</evidence>
<dbReference type="RefSeq" id="WP_169993906.1">
    <property type="nucleotide sequence ID" value="NZ_PTIS01000001.1"/>
</dbReference>